<accession>A0A9P9A6B8</accession>
<evidence type="ECO:0000256" key="1">
    <source>
        <dbReference type="SAM" id="MobiDB-lite"/>
    </source>
</evidence>
<organism evidence="2 3">
    <name type="scientific">Plectosphaerella plurivora</name>
    <dbReference type="NCBI Taxonomy" id="936078"/>
    <lineage>
        <taxon>Eukaryota</taxon>
        <taxon>Fungi</taxon>
        <taxon>Dikarya</taxon>
        <taxon>Ascomycota</taxon>
        <taxon>Pezizomycotina</taxon>
        <taxon>Sordariomycetes</taxon>
        <taxon>Hypocreomycetidae</taxon>
        <taxon>Glomerellales</taxon>
        <taxon>Plectosphaerellaceae</taxon>
        <taxon>Plectosphaerella</taxon>
    </lineage>
</organism>
<keyword evidence="3" id="KW-1185">Reference proteome</keyword>
<dbReference type="AlphaFoldDB" id="A0A9P9A6B8"/>
<feature type="region of interest" description="Disordered" evidence="1">
    <location>
        <begin position="53"/>
        <end position="93"/>
    </location>
</feature>
<protein>
    <submittedName>
        <fullName evidence="2">Uncharacterized protein</fullName>
    </submittedName>
</protein>
<comment type="caution">
    <text evidence="2">The sequence shown here is derived from an EMBL/GenBank/DDBJ whole genome shotgun (WGS) entry which is preliminary data.</text>
</comment>
<dbReference type="EMBL" id="JAGSXJ010000040">
    <property type="protein sequence ID" value="KAH6664381.1"/>
    <property type="molecule type" value="Genomic_DNA"/>
</dbReference>
<sequence>MPTVAVDQPHAPRFRIGRTIPATRQCQSHSVSGTEHAGVSNLEATRTLARCFLPPSPHRSATATPGPRPRLSVKSTRARVSAPPSWPDPGSPHTSYLIIARPRPLIPSHQYRTRQVLALPACHSRAGSSRLPFAGCSPAAGGMLAALSRGQRACLYTSPLSWYSPSSKLTGAEHPGKQCGHLESRPPWQTLACPLLIPPPQTRPGGGAGLGLGERHGPRLEVSLPRQVPRAETRRVVVQGVGIQRSPLMRH</sequence>
<evidence type="ECO:0000313" key="2">
    <source>
        <dbReference type="EMBL" id="KAH6664381.1"/>
    </source>
</evidence>
<reference evidence="2" key="1">
    <citation type="journal article" date="2021" name="Nat. Commun.">
        <title>Genetic determinants of endophytism in the Arabidopsis root mycobiome.</title>
        <authorList>
            <person name="Mesny F."/>
            <person name="Miyauchi S."/>
            <person name="Thiergart T."/>
            <person name="Pickel B."/>
            <person name="Atanasova L."/>
            <person name="Karlsson M."/>
            <person name="Huettel B."/>
            <person name="Barry K.W."/>
            <person name="Haridas S."/>
            <person name="Chen C."/>
            <person name="Bauer D."/>
            <person name="Andreopoulos W."/>
            <person name="Pangilinan J."/>
            <person name="LaButti K."/>
            <person name="Riley R."/>
            <person name="Lipzen A."/>
            <person name="Clum A."/>
            <person name="Drula E."/>
            <person name="Henrissat B."/>
            <person name="Kohler A."/>
            <person name="Grigoriev I.V."/>
            <person name="Martin F.M."/>
            <person name="Hacquard S."/>
        </authorList>
    </citation>
    <scope>NUCLEOTIDE SEQUENCE</scope>
    <source>
        <strain evidence="2">MPI-SDFR-AT-0117</strain>
    </source>
</reference>
<gene>
    <name evidence="2" type="ORF">F5X68DRAFT_60932</name>
</gene>
<evidence type="ECO:0000313" key="3">
    <source>
        <dbReference type="Proteomes" id="UP000770015"/>
    </source>
</evidence>
<dbReference type="Proteomes" id="UP000770015">
    <property type="component" value="Unassembled WGS sequence"/>
</dbReference>
<proteinExistence type="predicted"/>
<name>A0A9P9A6B8_9PEZI</name>